<gene>
    <name evidence="2" type="ORF">ACFSKP_10625</name>
</gene>
<feature type="transmembrane region" description="Helical" evidence="1">
    <location>
        <begin position="57"/>
        <end position="78"/>
    </location>
</feature>
<dbReference type="Proteomes" id="UP001597374">
    <property type="component" value="Unassembled WGS sequence"/>
</dbReference>
<reference evidence="3" key="1">
    <citation type="journal article" date="2019" name="Int. J. Syst. Evol. Microbiol.">
        <title>The Global Catalogue of Microorganisms (GCM) 10K type strain sequencing project: providing services to taxonomists for standard genome sequencing and annotation.</title>
        <authorList>
            <consortium name="The Broad Institute Genomics Platform"/>
            <consortium name="The Broad Institute Genome Sequencing Center for Infectious Disease"/>
            <person name="Wu L."/>
            <person name="Ma J."/>
        </authorList>
    </citation>
    <scope>NUCLEOTIDE SEQUENCE [LARGE SCALE GENOMIC DNA]</scope>
    <source>
        <strain evidence="3">CGMCC 4.1782</strain>
    </source>
</reference>
<evidence type="ECO:0000313" key="3">
    <source>
        <dbReference type="Proteomes" id="UP001597374"/>
    </source>
</evidence>
<protein>
    <submittedName>
        <fullName evidence="2">Uncharacterized protein</fullName>
    </submittedName>
</protein>
<proteinExistence type="predicted"/>
<keyword evidence="1" id="KW-0812">Transmembrane</keyword>
<sequence>MTRYLLFFLTGFAHVLIILLYKEVSGGPASFYPILGMAGAVPLFAFASWLTLFSMRLGAVVALLSLLLLIPWSVAAVMQALQQDTALDQVIIVIHAILILFALSALITSARYTFRRSLPWGLGTPKPGNVLKVILALIPIMMVVALAVGMQWV</sequence>
<keyword evidence="3" id="KW-1185">Reference proteome</keyword>
<keyword evidence="1" id="KW-0472">Membrane</keyword>
<feature type="transmembrane region" description="Helical" evidence="1">
    <location>
        <begin position="130"/>
        <end position="152"/>
    </location>
</feature>
<feature type="transmembrane region" description="Helical" evidence="1">
    <location>
        <begin position="5"/>
        <end position="24"/>
    </location>
</feature>
<organism evidence="2 3">
    <name type="scientific">Pontibacter ruber</name>
    <dbReference type="NCBI Taxonomy" id="1343895"/>
    <lineage>
        <taxon>Bacteria</taxon>
        <taxon>Pseudomonadati</taxon>
        <taxon>Bacteroidota</taxon>
        <taxon>Cytophagia</taxon>
        <taxon>Cytophagales</taxon>
        <taxon>Hymenobacteraceae</taxon>
        <taxon>Pontibacter</taxon>
    </lineage>
</organism>
<evidence type="ECO:0000256" key="1">
    <source>
        <dbReference type="SAM" id="Phobius"/>
    </source>
</evidence>
<name>A0ABW5CXY8_9BACT</name>
<comment type="caution">
    <text evidence="2">The sequence shown here is derived from an EMBL/GenBank/DDBJ whole genome shotgun (WGS) entry which is preliminary data.</text>
</comment>
<keyword evidence="1" id="KW-1133">Transmembrane helix</keyword>
<feature type="transmembrane region" description="Helical" evidence="1">
    <location>
        <begin position="30"/>
        <end position="50"/>
    </location>
</feature>
<evidence type="ECO:0000313" key="2">
    <source>
        <dbReference type="EMBL" id="MFD2246709.1"/>
    </source>
</evidence>
<feature type="transmembrane region" description="Helical" evidence="1">
    <location>
        <begin position="90"/>
        <end position="109"/>
    </location>
</feature>
<dbReference type="RefSeq" id="WP_250428488.1">
    <property type="nucleotide sequence ID" value="NZ_JALPRR010000001.1"/>
</dbReference>
<accession>A0ABW5CXY8</accession>
<dbReference type="EMBL" id="JBHUIM010000001">
    <property type="protein sequence ID" value="MFD2246709.1"/>
    <property type="molecule type" value="Genomic_DNA"/>
</dbReference>